<sequence length="185" mass="20823">MTLRFFQWFGKWSLPEGFGRRLTAGLILTAVLVSLVLSALLNRLVPGSMTYADLMTRSQPASFYLPDENFTYRDQGVIESFTRLALTKQALRKEEAASAFIPGKEPLRLSYDNSKGRVILVDADGRIYTPVSKAELRNESKLHWLWWKLDTGRSSYLYYVTEPDAAIARLAEQIKNSAPAIEAAG</sequence>
<dbReference type="OrthoDB" id="2591895at2"/>
<proteinExistence type="predicted"/>
<dbReference type="KEGG" id="pchi:PC41400_27995"/>
<organism evidence="2 3">
    <name type="scientific">Paenibacillus chitinolyticus</name>
    <dbReference type="NCBI Taxonomy" id="79263"/>
    <lineage>
        <taxon>Bacteria</taxon>
        <taxon>Bacillati</taxon>
        <taxon>Bacillota</taxon>
        <taxon>Bacilli</taxon>
        <taxon>Bacillales</taxon>
        <taxon>Paenibacillaceae</taxon>
        <taxon>Paenibacillus</taxon>
    </lineage>
</organism>
<dbReference type="EMBL" id="JAMDMJ010000016">
    <property type="protein sequence ID" value="MCY9597035.1"/>
    <property type="molecule type" value="Genomic_DNA"/>
</dbReference>
<protein>
    <submittedName>
        <fullName evidence="2">Uncharacterized protein</fullName>
    </submittedName>
</protein>
<accession>A0A410X3V8</accession>
<dbReference type="GeneID" id="95378635"/>
<reference evidence="1 4" key="2">
    <citation type="submission" date="2022-05" db="EMBL/GenBank/DDBJ databases">
        <title>Genome Sequencing of Bee-Associated Microbes.</title>
        <authorList>
            <person name="Dunlap C."/>
        </authorList>
    </citation>
    <scope>NUCLEOTIDE SEQUENCE [LARGE SCALE GENOMIC DNA]</scope>
    <source>
        <strain evidence="1 4">NRRL B-23120</strain>
    </source>
</reference>
<evidence type="ECO:0000313" key="2">
    <source>
        <dbReference type="EMBL" id="QAV21302.1"/>
    </source>
</evidence>
<keyword evidence="4" id="KW-1185">Reference proteome</keyword>
<reference evidence="2 3" key="1">
    <citation type="submission" date="2018-01" db="EMBL/GenBank/DDBJ databases">
        <title>The whole genome sequencing and assembly of Paenibacillus chitinolyticus KCCM 41400 strain.</title>
        <authorList>
            <person name="Kim J.-Y."/>
            <person name="Park M.-K."/>
            <person name="Lee Y.-J."/>
            <person name="Yi H."/>
            <person name="Bahn Y.-S."/>
            <person name="Kim J.F."/>
            <person name="Lee D.-W."/>
        </authorList>
    </citation>
    <scope>NUCLEOTIDE SEQUENCE [LARGE SCALE GENOMIC DNA]</scope>
    <source>
        <strain evidence="2 3">KCCM 41400</strain>
    </source>
</reference>
<dbReference type="Proteomes" id="UP000288943">
    <property type="component" value="Chromosome"/>
</dbReference>
<evidence type="ECO:0000313" key="1">
    <source>
        <dbReference type="EMBL" id="MCY9597035.1"/>
    </source>
</evidence>
<dbReference type="EMBL" id="CP026520">
    <property type="protein sequence ID" value="QAV21302.1"/>
    <property type="molecule type" value="Genomic_DNA"/>
</dbReference>
<dbReference type="RefSeq" id="WP_042234999.1">
    <property type="nucleotide sequence ID" value="NZ_CP026520.1"/>
</dbReference>
<gene>
    <name evidence="1" type="ORF">M5X16_14765</name>
    <name evidence="2" type="ORF">PC41400_27995</name>
</gene>
<evidence type="ECO:0000313" key="4">
    <source>
        <dbReference type="Proteomes" id="UP001527202"/>
    </source>
</evidence>
<name>A0A410X3V8_9BACL</name>
<dbReference type="AlphaFoldDB" id="A0A410X3V8"/>
<dbReference type="Proteomes" id="UP001527202">
    <property type="component" value="Unassembled WGS sequence"/>
</dbReference>
<evidence type="ECO:0000313" key="3">
    <source>
        <dbReference type="Proteomes" id="UP000288943"/>
    </source>
</evidence>